<dbReference type="Gene3D" id="3.30.565.10">
    <property type="entry name" value="Histidine kinase-like ATPase, C-terminal domain"/>
    <property type="match status" value="1"/>
</dbReference>
<dbReference type="Gene3D" id="1.10.287.130">
    <property type="match status" value="1"/>
</dbReference>
<reference evidence="2 3" key="1">
    <citation type="submission" date="2014-09" db="EMBL/GenBank/DDBJ databases">
        <title>Isolation and characterization of Aurantimonas altamirensis ON-56566 from clinical sample following a dog bite.</title>
        <authorList>
            <person name="Eshaghi A."/>
            <person name="Li A."/>
            <person name="Shahinas D."/>
            <person name="Bahn P."/>
            <person name="Kus J.V."/>
            <person name="Patel S.N."/>
        </authorList>
    </citation>
    <scope>NUCLEOTIDE SEQUENCE [LARGE SCALE GENOMIC DNA]</scope>
    <source>
        <strain evidence="2 3">ON-56566</strain>
    </source>
</reference>
<dbReference type="AlphaFoldDB" id="A0A0B1QAJ0"/>
<keyword evidence="2" id="KW-0808">Transferase</keyword>
<dbReference type="Pfam" id="PF10090">
    <property type="entry name" value="HPTransfase"/>
    <property type="match status" value="1"/>
</dbReference>
<evidence type="ECO:0000313" key="3">
    <source>
        <dbReference type="Proteomes" id="UP000030826"/>
    </source>
</evidence>
<dbReference type="Proteomes" id="UP000030826">
    <property type="component" value="Unassembled WGS sequence"/>
</dbReference>
<dbReference type="InterPro" id="IPR036890">
    <property type="entry name" value="HATPase_C_sf"/>
</dbReference>
<feature type="domain" description="Histidine phosphotransferase ChpT C-terminal" evidence="1">
    <location>
        <begin position="82"/>
        <end position="202"/>
    </location>
</feature>
<dbReference type="NCBIfam" id="NF046018">
    <property type="entry name" value="HisPtaseChptBrucRhz"/>
    <property type="match status" value="1"/>
</dbReference>
<accession>A0A0B1QAJ0</accession>
<evidence type="ECO:0000313" key="2">
    <source>
        <dbReference type="EMBL" id="KHJ55932.1"/>
    </source>
</evidence>
<comment type="caution">
    <text evidence="2">The sequence shown here is derived from an EMBL/GenBank/DDBJ whole genome shotgun (WGS) entry which is preliminary data.</text>
</comment>
<dbReference type="GO" id="GO:0016740">
    <property type="term" value="F:transferase activity"/>
    <property type="evidence" value="ECO:0007669"/>
    <property type="project" value="UniProtKB-KW"/>
</dbReference>
<dbReference type="STRING" id="370622.LA66_04750"/>
<dbReference type="OrthoDB" id="9803702at2"/>
<evidence type="ECO:0000259" key="1">
    <source>
        <dbReference type="Pfam" id="PF10090"/>
    </source>
</evidence>
<gene>
    <name evidence="2" type="ORF">LA66_04750</name>
</gene>
<organism evidence="2 3">
    <name type="scientific">Aureimonas altamirensis</name>
    <dbReference type="NCBI Taxonomy" id="370622"/>
    <lineage>
        <taxon>Bacteria</taxon>
        <taxon>Pseudomonadati</taxon>
        <taxon>Pseudomonadota</taxon>
        <taxon>Alphaproteobacteria</taxon>
        <taxon>Hyphomicrobiales</taxon>
        <taxon>Aurantimonadaceae</taxon>
        <taxon>Aureimonas</taxon>
    </lineage>
</organism>
<dbReference type="InterPro" id="IPR018762">
    <property type="entry name" value="ChpT_C"/>
</dbReference>
<protein>
    <submittedName>
        <fullName evidence="2">Histidine phosphotransferase</fullName>
    </submittedName>
</protein>
<proteinExistence type="predicted"/>
<name>A0A0B1QAJ0_9HYPH</name>
<sequence>MTELPSISAPDLAALLASRLCHDVISPVGAIQSGLELLDEMPDDAESMELVRKSTRSAVAKLQFARIAYGASGSTAAEIDLGDAESVAKGLMEFERANLTWNGARAYVPKNLAKLVLNVLVVANASIPRGHTVTVDLNSVGPEVDIVIRAEGTPLRVPARFVALINGQNGEEPIDAHGVQPYYALLLARETGLDLTMTQEADAVTFTIAGTLRPLSAA</sequence>
<dbReference type="EMBL" id="JRFJ01000001">
    <property type="protein sequence ID" value="KHJ55932.1"/>
    <property type="molecule type" value="Genomic_DNA"/>
</dbReference>
<dbReference type="RefSeq" id="WP_039189060.1">
    <property type="nucleotide sequence ID" value="NZ_JRFJ01000001.1"/>
</dbReference>